<evidence type="ECO:0000313" key="6">
    <source>
        <dbReference type="RefSeq" id="XP_021853953.1"/>
    </source>
</evidence>
<dbReference type="RefSeq" id="XP_021853953.1">
    <property type="nucleotide sequence ID" value="XM_021998261.2"/>
</dbReference>
<dbReference type="AlphaFoldDB" id="A0A9R0IS11"/>
<protein>
    <recommendedName>
        <fullName evidence="7">Translation initiation factor beta propellor-like domain-containing protein</fullName>
    </recommendedName>
</protein>
<feature type="repeat" description="WD" evidence="3">
    <location>
        <begin position="214"/>
        <end position="256"/>
    </location>
</feature>
<dbReference type="PROSITE" id="PS00678">
    <property type="entry name" value="WD_REPEATS_1"/>
    <property type="match status" value="1"/>
</dbReference>
<dbReference type="InterPro" id="IPR036322">
    <property type="entry name" value="WD40_repeat_dom_sf"/>
</dbReference>
<dbReference type="Gene3D" id="2.130.10.10">
    <property type="entry name" value="YVTN repeat-like/Quinoprotein amine dehydrogenase"/>
    <property type="match status" value="1"/>
</dbReference>
<name>A0A9R0IS11_SPIOL</name>
<keyword evidence="2" id="KW-0677">Repeat</keyword>
<evidence type="ECO:0000256" key="1">
    <source>
        <dbReference type="ARBA" id="ARBA00022574"/>
    </source>
</evidence>
<feature type="repeat" description="WD" evidence="3">
    <location>
        <begin position="128"/>
        <end position="170"/>
    </location>
</feature>
<feature type="region of interest" description="Disordered" evidence="4">
    <location>
        <begin position="76"/>
        <end position="96"/>
    </location>
</feature>
<dbReference type="GeneID" id="110793389"/>
<dbReference type="Proteomes" id="UP000813463">
    <property type="component" value="Chromosome 4"/>
</dbReference>
<keyword evidence="1 3" id="KW-0853">WD repeat</keyword>
<feature type="repeat" description="WD" evidence="3">
    <location>
        <begin position="173"/>
        <end position="214"/>
    </location>
</feature>
<feature type="region of interest" description="Disordered" evidence="4">
    <location>
        <begin position="1"/>
        <end position="59"/>
    </location>
</feature>
<dbReference type="PANTHER" id="PTHR44566:SF1">
    <property type="entry name" value="WD REPEAT-CONTAINING PROTEIN 25"/>
    <property type="match status" value="1"/>
</dbReference>
<dbReference type="InterPro" id="IPR019775">
    <property type="entry name" value="WD40_repeat_CS"/>
</dbReference>
<keyword evidence="5" id="KW-1185">Reference proteome</keyword>
<evidence type="ECO:0000313" key="5">
    <source>
        <dbReference type="Proteomes" id="UP000813463"/>
    </source>
</evidence>
<dbReference type="KEGG" id="soe:110793389"/>
<dbReference type="InterPro" id="IPR053053">
    <property type="entry name" value="WD_repeat_protein"/>
</dbReference>
<sequence>MDLLCKTYSNSSDDDDGKQHKPPKTAPPPSKRPKPYFPSAHKPVSQAPDPQIGSPIPQNGRYVSKREKALMASASITQPDFPPTLPPSHEKGSISSADVPQEILLSLRKRANTCAEKNKLPCRLSIDLHGHVKPANAVQWSTSHAHLLASAGMDNSVYIWNVWSEQQKKARIISNHNAAVKDVRWSPQGQLILSCGYDCSSRLVDIEKGIETQSFTEKQAVTAIKFHPHNSNLFLSGGSKGLLKLWDIRAGKVVHEYVRRLGPILDVEFMNDGKQFISSSDVSQSNLSENSLIVWDVSREVPLSNQVYVEAYTCPSVRCHPFEPSFVAQSNGNYIAIFSTKHPFRLDKYKRYESHGVFGFPIKCCFNLDGEILASGSSDGQVYFYSVRSSKLIKKIKAYNQPCVDVAFHPVIPNVIACCSWAGDVSVID</sequence>
<organism evidence="5 6">
    <name type="scientific">Spinacia oleracea</name>
    <name type="common">Spinach</name>
    <dbReference type="NCBI Taxonomy" id="3562"/>
    <lineage>
        <taxon>Eukaryota</taxon>
        <taxon>Viridiplantae</taxon>
        <taxon>Streptophyta</taxon>
        <taxon>Embryophyta</taxon>
        <taxon>Tracheophyta</taxon>
        <taxon>Spermatophyta</taxon>
        <taxon>Magnoliopsida</taxon>
        <taxon>eudicotyledons</taxon>
        <taxon>Gunneridae</taxon>
        <taxon>Pentapetalae</taxon>
        <taxon>Caryophyllales</taxon>
        <taxon>Chenopodiaceae</taxon>
        <taxon>Chenopodioideae</taxon>
        <taxon>Anserineae</taxon>
        <taxon>Spinacia</taxon>
    </lineage>
</organism>
<reference evidence="6" key="2">
    <citation type="submission" date="2025-08" db="UniProtKB">
        <authorList>
            <consortium name="RefSeq"/>
        </authorList>
    </citation>
    <scope>IDENTIFICATION</scope>
    <source>
        <tissue evidence="6">Leaf</tissue>
    </source>
</reference>
<evidence type="ECO:0000256" key="2">
    <source>
        <dbReference type="ARBA" id="ARBA00022737"/>
    </source>
</evidence>
<dbReference type="SMART" id="SM00320">
    <property type="entry name" value="WD40"/>
    <property type="match status" value="6"/>
</dbReference>
<evidence type="ECO:0000256" key="3">
    <source>
        <dbReference type="PROSITE-ProRule" id="PRU00221"/>
    </source>
</evidence>
<proteinExistence type="predicted"/>
<reference evidence="5" key="1">
    <citation type="journal article" date="2021" name="Nat. Commun.">
        <title>Genomic analyses provide insights into spinach domestication and the genetic basis of agronomic traits.</title>
        <authorList>
            <person name="Cai X."/>
            <person name="Sun X."/>
            <person name="Xu C."/>
            <person name="Sun H."/>
            <person name="Wang X."/>
            <person name="Ge C."/>
            <person name="Zhang Z."/>
            <person name="Wang Q."/>
            <person name="Fei Z."/>
            <person name="Jiao C."/>
            <person name="Wang Q."/>
        </authorList>
    </citation>
    <scope>NUCLEOTIDE SEQUENCE [LARGE SCALE GENOMIC DNA]</scope>
    <source>
        <strain evidence="5">cv. Varoflay</strain>
    </source>
</reference>
<dbReference type="SUPFAM" id="SSF50978">
    <property type="entry name" value="WD40 repeat-like"/>
    <property type="match status" value="1"/>
</dbReference>
<dbReference type="PROSITE" id="PS50294">
    <property type="entry name" value="WD_REPEATS_REGION"/>
    <property type="match status" value="1"/>
</dbReference>
<dbReference type="InterPro" id="IPR015943">
    <property type="entry name" value="WD40/YVTN_repeat-like_dom_sf"/>
</dbReference>
<dbReference type="OrthoDB" id="256303at2759"/>
<dbReference type="InterPro" id="IPR001680">
    <property type="entry name" value="WD40_rpt"/>
</dbReference>
<evidence type="ECO:0000256" key="4">
    <source>
        <dbReference type="SAM" id="MobiDB-lite"/>
    </source>
</evidence>
<gene>
    <name evidence="6" type="primary">LOC110793389</name>
</gene>
<dbReference type="PANTHER" id="PTHR44566">
    <property type="entry name" value="TRANSDUCIN/WD40 REPEAT-LIKE SUPERFAMILY PROTEIN"/>
    <property type="match status" value="1"/>
</dbReference>
<dbReference type="PROSITE" id="PS50082">
    <property type="entry name" value="WD_REPEATS_2"/>
    <property type="match status" value="3"/>
</dbReference>
<accession>A0A9R0IS11</accession>
<dbReference type="Pfam" id="PF00400">
    <property type="entry name" value="WD40"/>
    <property type="match status" value="4"/>
</dbReference>
<evidence type="ECO:0008006" key="7">
    <source>
        <dbReference type="Google" id="ProtNLM"/>
    </source>
</evidence>